<keyword evidence="2" id="KW-0812">Transmembrane</keyword>
<dbReference type="PANTHER" id="PTHR28597:SF1">
    <property type="entry name" value="VOLTAGE-DEPENDENT CALCIUM CHANNEL BETA SUBUNIT-ASSOCIATED REGULATORY PROTEIN"/>
    <property type="match status" value="1"/>
</dbReference>
<dbReference type="PANTHER" id="PTHR28597">
    <property type="entry name" value="VOLTAGE-DEPENDENT CALCIUM CHANNEL BETA SUBUNIT-ASSOCIATED REGULATORY PROTEIN"/>
    <property type="match status" value="1"/>
</dbReference>
<feature type="region of interest" description="Disordered" evidence="1">
    <location>
        <begin position="266"/>
        <end position="301"/>
    </location>
</feature>
<keyword evidence="2" id="KW-1133">Transmembrane helix</keyword>
<proteinExistence type="predicted"/>
<organism evidence="3 4">
    <name type="scientific">Myotis myotis</name>
    <name type="common">Greater mouse-eared bat</name>
    <name type="synonym">Vespertilio myotis</name>
    <dbReference type="NCBI Taxonomy" id="51298"/>
    <lineage>
        <taxon>Eukaryota</taxon>
        <taxon>Metazoa</taxon>
        <taxon>Chordata</taxon>
        <taxon>Craniata</taxon>
        <taxon>Vertebrata</taxon>
        <taxon>Euteleostomi</taxon>
        <taxon>Mammalia</taxon>
        <taxon>Eutheria</taxon>
        <taxon>Laurasiatheria</taxon>
        <taxon>Chiroptera</taxon>
        <taxon>Yangochiroptera</taxon>
        <taxon>Vespertilionidae</taxon>
        <taxon>Myotis</taxon>
    </lineage>
</organism>
<keyword evidence="2" id="KW-0472">Membrane</keyword>
<dbReference type="AlphaFoldDB" id="A0A7J7XEN1"/>
<feature type="region of interest" description="Disordered" evidence="1">
    <location>
        <begin position="214"/>
        <end position="233"/>
    </location>
</feature>
<dbReference type="GO" id="GO:0005886">
    <property type="term" value="C:plasma membrane"/>
    <property type="evidence" value="ECO:0007669"/>
    <property type="project" value="TreeGrafter"/>
</dbReference>
<feature type="transmembrane region" description="Helical" evidence="2">
    <location>
        <begin position="41"/>
        <end position="66"/>
    </location>
</feature>
<gene>
    <name evidence="3" type="ORF">mMyoMyo1_002131</name>
</gene>
<comment type="caution">
    <text evidence="3">The sequence shown here is derived from an EMBL/GenBank/DDBJ whole genome shotgun (WGS) entry which is preliminary data.</text>
</comment>
<dbReference type="GO" id="GO:0030141">
    <property type="term" value="C:secretory granule"/>
    <property type="evidence" value="ECO:0007669"/>
    <property type="project" value="TreeGrafter"/>
</dbReference>
<dbReference type="Proteomes" id="UP000527355">
    <property type="component" value="Unassembled WGS sequence"/>
</dbReference>
<evidence type="ECO:0000256" key="2">
    <source>
        <dbReference type="SAM" id="Phobius"/>
    </source>
</evidence>
<evidence type="ECO:0000256" key="1">
    <source>
        <dbReference type="SAM" id="MobiDB-lite"/>
    </source>
</evidence>
<evidence type="ECO:0000313" key="4">
    <source>
        <dbReference type="Proteomes" id="UP000527355"/>
    </source>
</evidence>
<dbReference type="VEuPathDB" id="HostDB:LOC118659343"/>
<dbReference type="EMBL" id="JABWUV010000006">
    <property type="protein sequence ID" value="KAF6347968.1"/>
    <property type="molecule type" value="Genomic_DNA"/>
</dbReference>
<feature type="region of interest" description="Disordered" evidence="1">
    <location>
        <begin position="84"/>
        <end position="111"/>
    </location>
</feature>
<dbReference type="GO" id="GO:0044325">
    <property type="term" value="F:transmembrane transporter binding"/>
    <property type="evidence" value="ECO:0007669"/>
    <property type="project" value="InterPro"/>
</dbReference>
<accession>A0A7J7XEN1</accession>
<name>A0A7J7XEN1_MYOMY</name>
<reference evidence="3 4" key="1">
    <citation type="journal article" date="2020" name="Nature">
        <title>Six reference-quality genomes reveal evolution of bat adaptations.</title>
        <authorList>
            <person name="Jebb D."/>
            <person name="Huang Z."/>
            <person name="Pippel M."/>
            <person name="Hughes G.M."/>
            <person name="Lavrichenko K."/>
            <person name="Devanna P."/>
            <person name="Winkler S."/>
            <person name="Jermiin L.S."/>
            <person name="Skirmuntt E.C."/>
            <person name="Katzourakis A."/>
            <person name="Burkitt-Gray L."/>
            <person name="Ray D.A."/>
            <person name="Sullivan K.A.M."/>
            <person name="Roscito J.G."/>
            <person name="Kirilenko B.M."/>
            <person name="Davalos L.M."/>
            <person name="Corthals A.P."/>
            <person name="Power M.L."/>
            <person name="Jones G."/>
            <person name="Ransome R.D."/>
            <person name="Dechmann D.K.N."/>
            <person name="Locatelli A.G."/>
            <person name="Puechmaille S.J."/>
            <person name="Fedrigo O."/>
            <person name="Jarvis E.D."/>
            <person name="Hiller M."/>
            <person name="Vernes S.C."/>
            <person name="Myers E.W."/>
            <person name="Teeling E.C."/>
        </authorList>
    </citation>
    <scope>NUCLEOTIDE SEQUENCE [LARGE SCALE GENOMIC DNA]</scope>
    <source>
        <strain evidence="3">MMyoMyo1</strain>
        <tissue evidence="3">Flight muscle</tissue>
    </source>
</reference>
<dbReference type="GO" id="GO:0045955">
    <property type="term" value="P:negative regulation of calcium ion-dependent exocytosis"/>
    <property type="evidence" value="ECO:0007669"/>
    <property type="project" value="TreeGrafter"/>
</dbReference>
<sequence length="410" mass="43891">MQPTATMAMTATTATTATLTTTWDNTTGRPTAEPDPVLDNYMLVVVVMSLFVGGTLVVLSGVLLLCRRCWEVHERFNRATEEAEKTTTTYLDTSTHPVQDPELRGEDLEGQDAETERFLSTSSTGRRVSFNEAALFEQSRKAQDKGRRYTLTEGDFHHLKNARLTHLHLPPLKIVTIHECDSSEASATAMPHPSVPPKASLAIFQLDAAARSTKSGGLGASAGPREAGPGSGAGPVLQFFTRLRRHASLDGASPYFKVKKWKLEPSQRASSLDTRGSPKRHHFQRQRAASESMEQEEGDTPHTDFIQYIASTGAAMTFPPPCPFLASPTSPSPALGRYFSVDKGARGAPVGPCPTQSPIGSQGSAFPTLSAGQTGSQFPVVPLLLLEAAPLGPPLQQGLWAGGGEQGETG</sequence>
<dbReference type="InterPro" id="IPR037658">
    <property type="entry name" value="CBARP"/>
</dbReference>
<evidence type="ECO:0000313" key="3">
    <source>
        <dbReference type="EMBL" id="KAF6347968.1"/>
    </source>
</evidence>
<protein>
    <submittedName>
        <fullName evidence="3">CACN subunit beta associated regulatory protein</fullName>
    </submittedName>
</protein>
<keyword evidence="4" id="KW-1185">Reference proteome</keyword>